<dbReference type="InterPro" id="IPR003615">
    <property type="entry name" value="HNH_nuc"/>
</dbReference>
<dbReference type="Proteomes" id="UP000616201">
    <property type="component" value="Unassembled WGS sequence"/>
</dbReference>
<dbReference type="InterPro" id="IPR002711">
    <property type="entry name" value="HNH"/>
</dbReference>
<organism evidence="2 3">
    <name type="scientific">Sphingobacterium hungaricum</name>
    <dbReference type="NCBI Taxonomy" id="2082723"/>
    <lineage>
        <taxon>Bacteria</taxon>
        <taxon>Pseudomonadati</taxon>
        <taxon>Bacteroidota</taxon>
        <taxon>Sphingobacteriia</taxon>
        <taxon>Sphingobacteriales</taxon>
        <taxon>Sphingobacteriaceae</taxon>
        <taxon>Sphingobacterium</taxon>
    </lineage>
</organism>
<reference evidence="2" key="1">
    <citation type="submission" date="2018-02" db="EMBL/GenBank/DDBJ databases">
        <authorList>
            <person name="Vasarhelyi B.M."/>
            <person name="Deshmukh S."/>
            <person name="Balint B."/>
            <person name="Kukolya J."/>
        </authorList>
    </citation>
    <scope>NUCLEOTIDE SEQUENCE</scope>
    <source>
        <strain evidence="2">KB22</strain>
    </source>
</reference>
<keyword evidence="2" id="KW-0540">Nuclease</keyword>
<dbReference type="GO" id="GO:0003676">
    <property type="term" value="F:nucleic acid binding"/>
    <property type="evidence" value="ECO:0007669"/>
    <property type="project" value="InterPro"/>
</dbReference>
<protein>
    <submittedName>
        <fullName evidence="2">HNH endonuclease</fullName>
    </submittedName>
</protein>
<comment type="caution">
    <text evidence="2">The sequence shown here is derived from an EMBL/GenBank/DDBJ whole genome shotgun (WGS) entry which is preliminary data.</text>
</comment>
<keyword evidence="2" id="KW-0255">Endonuclease</keyword>
<proteinExistence type="predicted"/>
<dbReference type="CDD" id="cd00085">
    <property type="entry name" value="HNHc"/>
    <property type="match status" value="1"/>
</dbReference>
<dbReference type="RefSeq" id="WP_196934842.1">
    <property type="nucleotide sequence ID" value="NZ_MU158698.1"/>
</dbReference>
<dbReference type="GO" id="GO:0004519">
    <property type="term" value="F:endonuclease activity"/>
    <property type="evidence" value="ECO:0007669"/>
    <property type="project" value="UniProtKB-KW"/>
</dbReference>
<accession>A0A928YNX3</accession>
<gene>
    <name evidence="2" type="ORF">C4F49_02300</name>
</gene>
<name>A0A928YNX3_9SPHI</name>
<evidence type="ECO:0000313" key="3">
    <source>
        <dbReference type="Proteomes" id="UP000616201"/>
    </source>
</evidence>
<dbReference type="EMBL" id="PRDK01000001">
    <property type="protein sequence ID" value="MBE8712511.1"/>
    <property type="molecule type" value="Genomic_DNA"/>
</dbReference>
<feature type="domain" description="HNH nuclease" evidence="1">
    <location>
        <begin position="6"/>
        <end position="74"/>
    </location>
</feature>
<sequence>MKLTKSQRSELHAKYGGHCAYCGDVLPNKWHADHVEPIKRIPVFFQERDGRDYCENPERDEISNLNPSCPSCNIIKGSSTLEGFRQEIIGFIKSLNSYSNQYKFAKRYGLIEETEVEVKFYFEKISQNNVIIQSQNFKIKS</sequence>
<evidence type="ECO:0000259" key="1">
    <source>
        <dbReference type="SMART" id="SM00507"/>
    </source>
</evidence>
<keyword evidence="3" id="KW-1185">Reference proteome</keyword>
<dbReference type="GO" id="GO:0008270">
    <property type="term" value="F:zinc ion binding"/>
    <property type="evidence" value="ECO:0007669"/>
    <property type="project" value="InterPro"/>
</dbReference>
<dbReference type="SMART" id="SM00507">
    <property type="entry name" value="HNHc"/>
    <property type="match status" value="1"/>
</dbReference>
<dbReference type="Gene3D" id="1.10.30.50">
    <property type="match status" value="1"/>
</dbReference>
<dbReference type="AlphaFoldDB" id="A0A928YNX3"/>
<evidence type="ECO:0000313" key="2">
    <source>
        <dbReference type="EMBL" id="MBE8712511.1"/>
    </source>
</evidence>
<keyword evidence="2" id="KW-0378">Hydrolase</keyword>
<dbReference type="Pfam" id="PF01844">
    <property type="entry name" value="HNH"/>
    <property type="match status" value="1"/>
</dbReference>